<comment type="subcellular location">
    <subcellularLocation>
        <location evidence="1">Cell membrane</location>
        <topology evidence="1">Multi-pass membrane protein</topology>
    </subcellularLocation>
</comment>
<keyword evidence="3" id="KW-1003">Cell membrane</keyword>
<dbReference type="InterPro" id="IPR052049">
    <property type="entry name" value="Electron_transfer_protein"/>
</dbReference>
<feature type="transmembrane region" description="Helical" evidence="7">
    <location>
        <begin position="154"/>
        <end position="176"/>
    </location>
</feature>
<evidence type="ECO:0000256" key="4">
    <source>
        <dbReference type="ARBA" id="ARBA00022692"/>
    </source>
</evidence>
<dbReference type="Gene3D" id="1.20.1630.10">
    <property type="entry name" value="Formate dehydrogenase/DMSO reductase domain"/>
    <property type="match status" value="1"/>
</dbReference>
<comment type="similarity">
    <text evidence="2">Belongs to the NrfD family.</text>
</comment>
<feature type="transmembrane region" description="Helical" evidence="7">
    <location>
        <begin position="303"/>
        <end position="325"/>
    </location>
</feature>
<dbReference type="OrthoDB" id="9768158at2"/>
<feature type="transmembrane region" description="Helical" evidence="7">
    <location>
        <begin position="91"/>
        <end position="111"/>
    </location>
</feature>
<keyword evidence="5 7" id="KW-1133">Transmembrane helix</keyword>
<dbReference type="STRING" id="1123285.SAMN05660235_01520"/>
<sequence>MGATVLNAVTQQQSFGVLIVLYFFLAGLSAGLFLISSLASVFKWEKMRSLVKPAAVLAAVAFAPAPLVLIADLASPERFFMLLFNFNPMSLMAWGTWIVSLYGPVSFWYGWKCWKNETVSNKILLFGTGLALALGTYTGMLIGVVPGRPLWNSAIVPVLFLVSGLVCAAAVLTVLLHTFPNRGERDAETALEVLGELKLFLVVTEAMLITFHLIVLTLASVGARETVMHLVWGPRHIQFIWIQIIMGLVLPMLLLIWAKKSTLSPVLAGLMSVIGVYALRLNFVLGGQETPLMPGSIPDGDLAAWQVFAAAIVLAGIAIVGYRFFRLMFLPAQPRMSNAGVGS</sequence>
<dbReference type="InterPro" id="IPR005614">
    <property type="entry name" value="NrfD-like"/>
</dbReference>
<keyword evidence="4 7" id="KW-0812">Transmembrane</keyword>
<dbReference type="AlphaFoldDB" id="A0A1G7KY19"/>
<keyword evidence="9" id="KW-1185">Reference proteome</keyword>
<feature type="transmembrane region" description="Helical" evidence="7">
    <location>
        <begin position="15"/>
        <end position="42"/>
    </location>
</feature>
<feature type="transmembrane region" description="Helical" evidence="7">
    <location>
        <begin position="197"/>
        <end position="219"/>
    </location>
</feature>
<keyword evidence="6 7" id="KW-0472">Membrane</keyword>
<feature type="transmembrane region" description="Helical" evidence="7">
    <location>
        <begin position="54"/>
        <end position="71"/>
    </location>
</feature>
<accession>A0A1G7KY19</accession>
<dbReference type="PANTHER" id="PTHR34856:SF2">
    <property type="entry name" value="PROTEIN NRFD"/>
    <property type="match status" value="1"/>
</dbReference>
<feature type="transmembrane region" description="Helical" evidence="7">
    <location>
        <begin position="265"/>
        <end position="283"/>
    </location>
</feature>
<evidence type="ECO:0000256" key="6">
    <source>
        <dbReference type="ARBA" id="ARBA00023136"/>
    </source>
</evidence>
<evidence type="ECO:0000256" key="5">
    <source>
        <dbReference type="ARBA" id="ARBA00022989"/>
    </source>
</evidence>
<dbReference type="Pfam" id="PF03916">
    <property type="entry name" value="NrfD"/>
    <property type="match status" value="1"/>
</dbReference>
<evidence type="ECO:0000256" key="1">
    <source>
        <dbReference type="ARBA" id="ARBA00004651"/>
    </source>
</evidence>
<evidence type="ECO:0000256" key="2">
    <source>
        <dbReference type="ARBA" id="ARBA00008929"/>
    </source>
</evidence>
<name>A0A1G7KY19_9FIRM</name>
<evidence type="ECO:0000256" key="3">
    <source>
        <dbReference type="ARBA" id="ARBA00022475"/>
    </source>
</evidence>
<dbReference type="GO" id="GO:0005886">
    <property type="term" value="C:plasma membrane"/>
    <property type="evidence" value="ECO:0007669"/>
    <property type="project" value="UniProtKB-SubCell"/>
</dbReference>
<evidence type="ECO:0000313" key="8">
    <source>
        <dbReference type="EMBL" id="SDF42148.1"/>
    </source>
</evidence>
<dbReference type="Proteomes" id="UP000243333">
    <property type="component" value="Unassembled WGS sequence"/>
</dbReference>
<gene>
    <name evidence="8" type="ORF">SAMN05660235_01520</name>
</gene>
<evidence type="ECO:0000256" key="7">
    <source>
        <dbReference type="SAM" id="Phobius"/>
    </source>
</evidence>
<evidence type="ECO:0000313" key="9">
    <source>
        <dbReference type="Proteomes" id="UP000243333"/>
    </source>
</evidence>
<feature type="transmembrane region" description="Helical" evidence="7">
    <location>
        <begin position="123"/>
        <end position="142"/>
    </location>
</feature>
<dbReference type="EMBL" id="FNBU01000010">
    <property type="protein sequence ID" value="SDF42148.1"/>
    <property type="molecule type" value="Genomic_DNA"/>
</dbReference>
<proteinExistence type="inferred from homology"/>
<feature type="transmembrane region" description="Helical" evidence="7">
    <location>
        <begin position="239"/>
        <end position="258"/>
    </location>
</feature>
<dbReference type="RefSeq" id="WP_093689621.1">
    <property type="nucleotide sequence ID" value="NZ_FNBU01000010.1"/>
</dbReference>
<dbReference type="PANTHER" id="PTHR34856">
    <property type="entry name" value="PROTEIN NRFD"/>
    <property type="match status" value="1"/>
</dbReference>
<protein>
    <submittedName>
        <fullName evidence="8">Formate-dependent nitrite reductase, membrane component NrfD</fullName>
    </submittedName>
</protein>
<organism evidence="8 9">
    <name type="scientific">Sporolituus thermophilus DSM 23256</name>
    <dbReference type="NCBI Taxonomy" id="1123285"/>
    <lineage>
        <taxon>Bacteria</taxon>
        <taxon>Bacillati</taxon>
        <taxon>Bacillota</taxon>
        <taxon>Negativicutes</taxon>
        <taxon>Selenomonadales</taxon>
        <taxon>Sporomusaceae</taxon>
        <taxon>Sporolituus</taxon>
    </lineage>
</organism>
<reference evidence="9" key="1">
    <citation type="submission" date="2016-10" db="EMBL/GenBank/DDBJ databases">
        <authorList>
            <person name="Varghese N."/>
            <person name="Submissions S."/>
        </authorList>
    </citation>
    <scope>NUCLEOTIDE SEQUENCE [LARGE SCALE GENOMIC DNA]</scope>
    <source>
        <strain evidence="9">DSM 23256</strain>
    </source>
</reference>